<dbReference type="Pfam" id="PF13727">
    <property type="entry name" value="CoA_binding_3"/>
    <property type="match status" value="1"/>
</dbReference>
<sequence>MIHKVSIFLQKMHKKLPVLLCDISAIPIAWYAAYWLRYNMHPFPKILTSTHSLIGLTLITVIQVFCFFYFRTYRGLWRFFSLNDVVRIIKATISATVLGIPVLYLASILTGLPRSVFPLYCMILITLLCSYRLLRRMYWDHQARGYQSPNIRRVLIIGAGMAGEGLVRDLKRSNQYKTVGFIDDNLTKRGLEVHGIPVLGTTNQIPERVKEYKIDLIFIAIPSASSSVMRHIVTSCEESKIPFRTLPSLNALASGRVEVNALRPVNIEDLLGRDQINLQWDRLTAGIAGKRVLVTGGGGSIGSELCRQILALRPNSLAIVENSEFNLYQIGLELKQSFPEIPLELRLISVTDEVAINHLFTEFLPEIVFHAAAYKHVPLLQNQIRIAVINNVLGTQTVAKASVAVNVEKFILISTDKAVNPTNIMGTTKRVAEIYCQNLNGRVKTQFITVRFGNVLGSAGSVVPLFQKQLQSGGPIKVTHPEMQRYFMTIPEACQLILQAMVNGRGGEIFVLDMGEPVKITYLAEQMIRLAGKEPGKDIMIEYTGLRPGEKLFEELFHESEQLASTEHEKLFKAKFRELNWEDLIQTMRLLNTACEDNQEDELFILLKSLVPELNTANMAMA</sequence>
<proteinExistence type="inferred from homology"/>
<protein>
    <submittedName>
        <fullName evidence="4">Nucleoside-diphosphate sugar epimerases</fullName>
        <ecNumber evidence="4">5.1.3.2</ecNumber>
    </submittedName>
</protein>
<dbReference type="Gene3D" id="3.40.50.720">
    <property type="entry name" value="NAD(P)-binding Rossmann-like Domain"/>
    <property type="match status" value="2"/>
</dbReference>
<dbReference type="PANTHER" id="PTHR43318">
    <property type="entry name" value="UDP-N-ACETYLGLUCOSAMINE 4,6-DEHYDRATASE"/>
    <property type="match status" value="1"/>
</dbReference>
<dbReference type="GO" id="GO:0003978">
    <property type="term" value="F:UDP-glucose 4-epimerase activity"/>
    <property type="evidence" value="ECO:0007669"/>
    <property type="project" value="UniProtKB-EC"/>
</dbReference>
<keyword evidence="5" id="KW-1185">Reference proteome</keyword>
<dbReference type="RefSeq" id="WP_031567714.1">
    <property type="nucleotide sequence ID" value="NZ_CAAAIS010000007.1"/>
</dbReference>
<gene>
    <name evidence="4" type="primary">capD_2</name>
    <name evidence="4" type="ORF">NCTC11532_00975</name>
</gene>
<keyword evidence="2" id="KW-1133">Transmembrane helix</keyword>
<dbReference type="CDD" id="cd05237">
    <property type="entry name" value="UDP_invert_4-6DH_SDR_e"/>
    <property type="match status" value="1"/>
</dbReference>
<evidence type="ECO:0000256" key="2">
    <source>
        <dbReference type="SAM" id="Phobius"/>
    </source>
</evidence>
<organism evidence="4 5">
    <name type="scientific">Legionella wadsworthii</name>
    <dbReference type="NCBI Taxonomy" id="28088"/>
    <lineage>
        <taxon>Bacteria</taxon>
        <taxon>Pseudomonadati</taxon>
        <taxon>Pseudomonadota</taxon>
        <taxon>Gammaproteobacteria</taxon>
        <taxon>Legionellales</taxon>
        <taxon>Legionellaceae</taxon>
        <taxon>Legionella</taxon>
    </lineage>
</organism>
<feature type="transmembrane region" description="Helical" evidence="2">
    <location>
        <begin position="91"/>
        <end position="110"/>
    </location>
</feature>
<dbReference type="Pfam" id="PF02719">
    <property type="entry name" value="Polysacc_synt_2"/>
    <property type="match status" value="1"/>
</dbReference>
<evidence type="ECO:0000313" key="4">
    <source>
        <dbReference type="EMBL" id="STY28799.1"/>
    </source>
</evidence>
<evidence type="ECO:0000313" key="5">
    <source>
        <dbReference type="Proteomes" id="UP000255297"/>
    </source>
</evidence>
<accession>A0A378LSI6</accession>
<dbReference type="OrthoDB" id="9803111at2"/>
<dbReference type="SUPFAM" id="SSF51735">
    <property type="entry name" value="NAD(P)-binding Rossmann-fold domains"/>
    <property type="match status" value="2"/>
</dbReference>
<feature type="transmembrane region" description="Helical" evidence="2">
    <location>
        <begin position="53"/>
        <end position="70"/>
    </location>
</feature>
<dbReference type="InterPro" id="IPR036291">
    <property type="entry name" value="NAD(P)-bd_dom_sf"/>
</dbReference>
<evidence type="ECO:0000256" key="1">
    <source>
        <dbReference type="ARBA" id="ARBA00007430"/>
    </source>
</evidence>
<reference evidence="4 5" key="1">
    <citation type="submission" date="2018-06" db="EMBL/GenBank/DDBJ databases">
        <authorList>
            <consortium name="Pathogen Informatics"/>
            <person name="Doyle S."/>
        </authorList>
    </citation>
    <scope>NUCLEOTIDE SEQUENCE [LARGE SCALE GENOMIC DNA]</scope>
    <source>
        <strain evidence="4 5">NCTC11532</strain>
    </source>
</reference>
<keyword evidence="2" id="KW-0472">Membrane</keyword>
<keyword evidence="2" id="KW-0812">Transmembrane</keyword>
<name>A0A378LSI6_9GAMM</name>
<keyword evidence="4" id="KW-0413">Isomerase</keyword>
<dbReference type="EC" id="5.1.3.2" evidence="4"/>
<dbReference type="InterPro" id="IPR003869">
    <property type="entry name" value="Polysac_CapD-like"/>
</dbReference>
<comment type="similarity">
    <text evidence="1">Belongs to the polysaccharide synthase family.</text>
</comment>
<feature type="transmembrane region" description="Helical" evidence="2">
    <location>
        <begin position="16"/>
        <end position="33"/>
    </location>
</feature>
<dbReference type="EMBL" id="UGPB01000001">
    <property type="protein sequence ID" value="STY28799.1"/>
    <property type="molecule type" value="Genomic_DNA"/>
</dbReference>
<dbReference type="Proteomes" id="UP000255297">
    <property type="component" value="Unassembled WGS sequence"/>
</dbReference>
<feature type="domain" description="Polysaccharide biosynthesis protein CapD-like" evidence="3">
    <location>
        <begin position="292"/>
        <end position="574"/>
    </location>
</feature>
<dbReference type="PANTHER" id="PTHR43318:SF1">
    <property type="entry name" value="POLYSACCHARIDE BIOSYNTHESIS PROTEIN EPSC-RELATED"/>
    <property type="match status" value="1"/>
</dbReference>
<dbReference type="STRING" id="1122170.GCA_000701265_02043"/>
<dbReference type="AlphaFoldDB" id="A0A378LSI6"/>
<evidence type="ECO:0000259" key="3">
    <source>
        <dbReference type="Pfam" id="PF02719"/>
    </source>
</evidence>
<dbReference type="InterPro" id="IPR051203">
    <property type="entry name" value="Polysaccharide_Synthase-Rel"/>
</dbReference>